<evidence type="ECO:0000313" key="4">
    <source>
        <dbReference type="EMBL" id="GAQ80292.1"/>
    </source>
</evidence>
<dbReference type="Pfam" id="PF25829">
    <property type="entry name" value="DUF7953"/>
    <property type="match status" value="1"/>
</dbReference>
<dbReference type="EMBL" id="DF236999">
    <property type="protein sequence ID" value="GAQ80292.1"/>
    <property type="molecule type" value="Genomic_DNA"/>
</dbReference>
<reference evidence="4 5" key="1">
    <citation type="journal article" date="2014" name="Nat. Commun.">
        <title>Klebsormidium flaccidum genome reveals primary factors for plant terrestrial adaptation.</title>
        <authorList>
            <person name="Hori K."/>
            <person name="Maruyama F."/>
            <person name="Fujisawa T."/>
            <person name="Togashi T."/>
            <person name="Yamamoto N."/>
            <person name="Seo M."/>
            <person name="Sato S."/>
            <person name="Yamada T."/>
            <person name="Mori H."/>
            <person name="Tajima N."/>
            <person name="Moriyama T."/>
            <person name="Ikeuchi M."/>
            <person name="Watanabe M."/>
            <person name="Wada H."/>
            <person name="Kobayashi K."/>
            <person name="Saito M."/>
            <person name="Masuda T."/>
            <person name="Sasaki-Sekimoto Y."/>
            <person name="Mashiguchi K."/>
            <person name="Awai K."/>
            <person name="Shimojima M."/>
            <person name="Masuda S."/>
            <person name="Iwai M."/>
            <person name="Nobusawa T."/>
            <person name="Narise T."/>
            <person name="Kondo S."/>
            <person name="Saito H."/>
            <person name="Sato R."/>
            <person name="Murakawa M."/>
            <person name="Ihara Y."/>
            <person name="Oshima-Yamada Y."/>
            <person name="Ohtaka K."/>
            <person name="Satoh M."/>
            <person name="Sonobe K."/>
            <person name="Ishii M."/>
            <person name="Ohtani R."/>
            <person name="Kanamori-Sato M."/>
            <person name="Honoki R."/>
            <person name="Miyazaki D."/>
            <person name="Mochizuki H."/>
            <person name="Umetsu J."/>
            <person name="Higashi K."/>
            <person name="Shibata D."/>
            <person name="Kamiya Y."/>
            <person name="Sato N."/>
            <person name="Nakamura Y."/>
            <person name="Tabata S."/>
            <person name="Ida S."/>
            <person name="Kurokawa K."/>
            <person name="Ohta H."/>
        </authorList>
    </citation>
    <scope>NUCLEOTIDE SEQUENCE [LARGE SCALE GENOMIC DNA]</scope>
    <source>
        <strain evidence="4 5">NIES-2285</strain>
    </source>
</reference>
<keyword evidence="2" id="KW-1133">Transmembrane helix</keyword>
<feature type="region of interest" description="Disordered" evidence="1">
    <location>
        <begin position="131"/>
        <end position="177"/>
    </location>
</feature>
<protein>
    <recommendedName>
        <fullName evidence="3">DUF7953 domain-containing protein</fullName>
    </recommendedName>
</protein>
<dbReference type="OMA" id="FNTHEWL"/>
<proteinExistence type="predicted"/>
<dbReference type="InterPro" id="IPR057713">
    <property type="entry name" value="DUF7953"/>
</dbReference>
<evidence type="ECO:0000256" key="1">
    <source>
        <dbReference type="SAM" id="MobiDB-lite"/>
    </source>
</evidence>
<sequence length="243" mass="26510">MVTRSEAQPDRDVYLRNMTIFQTHEWFGAPRVYFHCTDNETKVYLPDVTSPGQQYTFSSYESWQPLTTLPALKCKRCGFYEADTIKSDDVFGEWELCPLDFSANGSLSKLVEGEFVASFYCKDCAAPSEPETPAGGSPSGVGVQGSPPNSGTAAPFESSTGMATSAEPPVAPSRTEGRSKGLGAGLIVLIVFLSLLGAVGAGVGLISFHKFLRRKRRNDHARAFDLLFDSGDELEEEMERGRL</sequence>
<organism evidence="4 5">
    <name type="scientific">Klebsormidium nitens</name>
    <name type="common">Green alga</name>
    <name type="synonym">Ulothrix nitens</name>
    <dbReference type="NCBI Taxonomy" id="105231"/>
    <lineage>
        <taxon>Eukaryota</taxon>
        <taxon>Viridiplantae</taxon>
        <taxon>Streptophyta</taxon>
        <taxon>Klebsormidiophyceae</taxon>
        <taxon>Klebsormidiales</taxon>
        <taxon>Klebsormidiaceae</taxon>
        <taxon>Klebsormidium</taxon>
    </lineage>
</organism>
<dbReference type="PANTHER" id="PTHR33780:SF3">
    <property type="entry name" value="EXPRESSED PROTEIN"/>
    <property type="match status" value="1"/>
</dbReference>
<accession>A0A1Y1HR65</accession>
<feature type="domain" description="DUF7953" evidence="3">
    <location>
        <begin position="12"/>
        <end position="122"/>
    </location>
</feature>
<dbReference type="AlphaFoldDB" id="A0A1Y1HR65"/>
<name>A0A1Y1HR65_KLENI</name>
<evidence type="ECO:0000259" key="3">
    <source>
        <dbReference type="Pfam" id="PF25829"/>
    </source>
</evidence>
<evidence type="ECO:0000256" key="2">
    <source>
        <dbReference type="SAM" id="Phobius"/>
    </source>
</evidence>
<dbReference type="OrthoDB" id="2014701at2759"/>
<feature type="transmembrane region" description="Helical" evidence="2">
    <location>
        <begin position="182"/>
        <end position="208"/>
    </location>
</feature>
<keyword evidence="2" id="KW-0812">Transmembrane</keyword>
<keyword evidence="5" id="KW-1185">Reference proteome</keyword>
<dbReference type="PANTHER" id="PTHR33780">
    <property type="entry name" value="EXPRESSED PROTEIN"/>
    <property type="match status" value="1"/>
</dbReference>
<evidence type="ECO:0000313" key="5">
    <source>
        <dbReference type="Proteomes" id="UP000054558"/>
    </source>
</evidence>
<dbReference type="Proteomes" id="UP000054558">
    <property type="component" value="Unassembled WGS sequence"/>
</dbReference>
<keyword evidence="2" id="KW-0472">Membrane</keyword>
<gene>
    <name evidence="4" type="ORF">KFL_000500460</name>
</gene>